<protein>
    <recommendedName>
        <fullName evidence="6">SURF1-like protein</fullName>
    </recommendedName>
</protein>
<comment type="similarity">
    <text evidence="2 6">Belongs to the SURF1 family.</text>
</comment>
<evidence type="ECO:0000256" key="5">
    <source>
        <dbReference type="ARBA" id="ARBA00023136"/>
    </source>
</evidence>
<keyword evidence="4 6" id="KW-1133">Transmembrane helix</keyword>
<proteinExistence type="inferred from homology"/>
<accession>A0ABW4R4N7</accession>
<sequence>MTAARQRPMWQVGLALSFGLALVLIFTALGVWQVERLGWKRDLIARVEARVNAAPVPLAAIRDMAPADQEYRRVSVAGVFDHDAETLVQALTELGGGYWVLTPLRMADGRTVLINRGFVPQNRRRPDTRAEGQVKGTVAVTGLARLSEPGGTFLRANAPAADRWYSRDLAAIAAKRGLGPVEPVFIDTDATPQPGGFPVGGLTVLRFRNAHLSYALTWFALAALAAGGVWLLIQTARRTARSADAKSGLRADGRGRGRDG</sequence>
<keyword evidence="6" id="KW-1003">Cell membrane</keyword>
<organism evidence="7 8">
    <name type="scientific">Paracoccus pacificus</name>
    <dbReference type="NCBI Taxonomy" id="1463598"/>
    <lineage>
        <taxon>Bacteria</taxon>
        <taxon>Pseudomonadati</taxon>
        <taxon>Pseudomonadota</taxon>
        <taxon>Alphaproteobacteria</taxon>
        <taxon>Rhodobacterales</taxon>
        <taxon>Paracoccaceae</taxon>
        <taxon>Paracoccus</taxon>
    </lineage>
</organism>
<evidence type="ECO:0000256" key="3">
    <source>
        <dbReference type="ARBA" id="ARBA00022692"/>
    </source>
</evidence>
<evidence type="ECO:0000256" key="4">
    <source>
        <dbReference type="ARBA" id="ARBA00022989"/>
    </source>
</evidence>
<gene>
    <name evidence="7" type="ORF">ACFSCT_05640</name>
</gene>
<evidence type="ECO:0000256" key="6">
    <source>
        <dbReference type="RuleBase" id="RU363076"/>
    </source>
</evidence>
<dbReference type="InterPro" id="IPR045214">
    <property type="entry name" value="Surf1/Surf4"/>
</dbReference>
<keyword evidence="3 6" id="KW-0812">Transmembrane</keyword>
<dbReference type="Pfam" id="PF02104">
    <property type="entry name" value="SURF1"/>
    <property type="match status" value="1"/>
</dbReference>
<dbReference type="PANTHER" id="PTHR23427">
    <property type="entry name" value="SURFEIT LOCUS PROTEIN"/>
    <property type="match status" value="1"/>
</dbReference>
<evidence type="ECO:0000313" key="7">
    <source>
        <dbReference type="EMBL" id="MFD1881196.1"/>
    </source>
</evidence>
<dbReference type="PROSITE" id="PS50895">
    <property type="entry name" value="SURF1"/>
    <property type="match status" value="1"/>
</dbReference>
<evidence type="ECO:0000256" key="1">
    <source>
        <dbReference type="ARBA" id="ARBA00004370"/>
    </source>
</evidence>
<evidence type="ECO:0000256" key="2">
    <source>
        <dbReference type="ARBA" id="ARBA00007165"/>
    </source>
</evidence>
<comment type="subcellular location">
    <subcellularLocation>
        <location evidence="6">Cell membrane</location>
        <topology evidence="6">Multi-pass membrane protein</topology>
    </subcellularLocation>
    <subcellularLocation>
        <location evidence="1">Membrane</location>
    </subcellularLocation>
</comment>
<reference evidence="8" key="1">
    <citation type="journal article" date="2019" name="Int. J. Syst. Evol. Microbiol.">
        <title>The Global Catalogue of Microorganisms (GCM) 10K type strain sequencing project: providing services to taxonomists for standard genome sequencing and annotation.</title>
        <authorList>
            <consortium name="The Broad Institute Genomics Platform"/>
            <consortium name="The Broad Institute Genome Sequencing Center for Infectious Disease"/>
            <person name="Wu L."/>
            <person name="Ma J."/>
        </authorList>
    </citation>
    <scope>NUCLEOTIDE SEQUENCE [LARGE SCALE GENOMIC DNA]</scope>
    <source>
        <strain evidence="8">CCUG 56029</strain>
    </source>
</reference>
<feature type="transmembrane region" description="Helical" evidence="6">
    <location>
        <begin position="212"/>
        <end position="233"/>
    </location>
</feature>
<comment type="caution">
    <text evidence="6">Lacks conserved residue(s) required for the propagation of feature annotation.</text>
</comment>
<dbReference type="RefSeq" id="WP_379140840.1">
    <property type="nucleotide sequence ID" value="NZ_JBHUEN010000016.1"/>
</dbReference>
<dbReference type="CDD" id="cd06662">
    <property type="entry name" value="SURF1"/>
    <property type="match status" value="1"/>
</dbReference>
<comment type="caution">
    <text evidence="7">The sequence shown here is derived from an EMBL/GenBank/DDBJ whole genome shotgun (WGS) entry which is preliminary data.</text>
</comment>
<dbReference type="Proteomes" id="UP001597213">
    <property type="component" value="Unassembled WGS sequence"/>
</dbReference>
<evidence type="ECO:0000313" key="8">
    <source>
        <dbReference type="Proteomes" id="UP001597213"/>
    </source>
</evidence>
<name>A0ABW4R4N7_9RHOB</name>
<dbReference type="PANTHER" id="PTHR23427:SF2">
    <property type="entry name" value="SURFEIT LOCUS PROTEIN 1"/>
    <property type="match status" value="1"/>
</dbReference>
<dbReference type="InterPro" id="IPR002994">
    <property type="entry name" value="Surf1/Shy1"/>
</dbReference>
<keyword evidence="5 6" id="KW-0472">Membrane</keyword>
<dbReference type="EMBL" id="JBHUEN010000016">
    <property type="protein sequence ID" value="MFD1881196.1"/>
    <property type="molecule type" value="Genomic_DNA"/>
</dbReference>
<keyword evidence="8" id="KW-1185">Reference proteome</keyword>